<dbReference type="InterPro" id="IPR050962">
    <property type="entry name" value="Phosphate-bind_PstS"/>
</dbReference>
<comment type="similarity">
    <text evidence="1">Belongs to the PstS family.</text>
</comment>
<evidence type="ECO:0000313" key="5">
    <source>
        <dbReference type="Proteomes" id="UP000254601"/>
    </source>
</evidence>
<sequence>MKLVLSTLMLSSAIAFSAAVQAANITGAGATFPQPVYAKWAEAYKAQSGNQVNYQGIGSSGGIKQIDAGTVDFGASDAALSQELDKKGLIQFPTVIGAVVPVVNVDGITAGGLTLSGEVLADIVKSSKTQSNPKQIKG</sequence>
<dbReference type="Proteomes" id="UP000254601">
    <property type="component" value="Unassembled WGS sequence"/>
</dbReference>
<keyword evidence="5" id="KW-1185">Reference proteome</keyword>
<evidence type="ECO:0000259" key="3">
    <source>
        <dbReference type="Pfam" id="PF12849"/>
    </source>
</evidence>
<protein>
    <submittedName>
        <fullName evidence="4">Phosphate-binding protein pstS</fullName>
    </submittedName>
</protein>
<name>A0A380MXX9_9GAMM</name>
<reference evidence="4 5" key="1">
    <citation type="submission" date="2018-06" db="EMBL/GenBank/DDBJ databases">
        <authorList>
            <consortium name="Pathogen Informatics"/>
            <person name="Doyle S."/>
        </authorList>
    </citation>
    <scope>NUCLEOTIDE SEQUENCE [LARGE SCALE GENOMIC DNA]</scope>
    <source>
        <strain evidence="4 5">NCTC13337</strain>
    </source>
</reference>
<dbReference type="Gene3D" id="3.40.190.10">
    <property type="entry name" value="Periplasmic binding protein-like II"/>
    <property type="match status" value="2"/>
</dbReference>
<keyword evidence="2" id="KW-0732">Signal</keyword>
<evidence type="ECO:0000313" key="4">
    <source>
        <dbReference type="EMBL" id="SUO97138.1"/>
    </source>
</evidence>
<accession>A0A380MXX9</accession>
<evidence type="ECO:0000256" key="1">
    <source>
        <dbReference type="ARBA" id="ARBA00008725"/>
    </source>
</evidence>
<gene>
    <name evidence="4" type="primary">pstS_1</name>
    <name evidence="4" type="ORF">NCTC13337_02193</name>
</gene>
<dbReference type="OrthoDB" id="9801510at2"/>
<proteinExistence type="inferred from homology"/>
<dbReference type="AlphaFoldDB" id="A0A380MXX9"/>
<dbReference type="EMBL" id="UHIC01000001">
    <property type="protein sequence ID" value="SUO97138.1"/>
    <property type="molecule type" value="Genomic_DNA"/>
</dbReference>
<dbReference type="PANTHER" id="PTHR42996:SF1">
    <property type="entry name" value="PHOSPHATE-BINDING PROTEIN PSTS"/>
    <property type="match status" value="1"/>
</dbReference>
<dbReference type="PANTHER" id="PTHR42996">
    <property type="entry name" value="PHOSPHATE-BINDING PROTEIN PSTS"/>
    <property type="match status" value="1"/>
</dbReference>
<evidence type="ECO:0000256" key="2">
    <source>
        <dbReference type="SAM" id="SignalP"/>
    </source>
</evidence>
<organism evidence="4 5">
    <name type="scientific">Suttonella ornithocola</name>
    <dbReference type="NCBI Taxonomy" id="279832"/>
    <lineage>
        <taxon>Bacteria</taxon>
        <taxon>Pseudomonadati</taxon>
        <taxon>Pseudomonadota</taxon>
        <taxon>Gammaproteobacteria</taxon>
        <taxon>Cardiobacteriales</taxon>
        <taxon>Cardiobacteriaceae</taxon>
        <taxon>Suttonella</taxon>
    </lineage>
</organism>
<feature type="chain" id="PRO_5016763384" evidence="2">
    <location>
        <begin position="23"/>
        <end position="138"/>
    </location>
</feature>
<feature type="signal peptide" evidence="2">
    <location>
        <begin position="1"/>
        <end position="22"/>
    </location>
</feature>
<dbReference type="SUPFAM" id="SSF53850">
    <property type="entry name" value="Periplasmic binding protein-like II"/>
    <property type="match status" value="1"/>
</dbReference>
<feature type="domain" description="PBP" evidence="3">
    <location>
        <begin position="22"/>
        <end position="125"/>
    </location>
</feature>
<dbReference type="Pfam" id="PF12849">
    <property type="entry name" value="PBP_like_2"/>
    <property type="match status" value="1"/>
</dbReference>
<dbReference type="InterPro" id="IPR024370">
    <property type="entry name" value="PBP_domain"/>
</dbReference>